<dbReference type="STRING" id="861299.J421_1813"/>
<dbReference type="PANTHER" id="PTHR41368:SF1">
    <property type="entry name" value="PROTEIN YGHO"/>
    <property type="match status" value="1"/>
</dbReference>
<protein>
    <recommendedName>
        <fullName evidence="3">GCN5-related N-acetyltransferase</fullName>
    </recommendedName>
</protein>
<accession>W0RG97</accession>
<dbReference type="Proteomes" id="UP000019151">
    <property type="component" value="Chromosome"/>
</dbReference>
<dbReference type="KEGG" id="gba:J421_1813"/>
<keyword evidence="2" id="KW-1185">Reference proteome</keyword>
<dbReference type="PANTHER" id="PTHR41368">
    <property type="entry name" value="PROTEIN YGHO"/>
    <property type="match status" value="1"/>
</dbReference>
<dbReference type="InParanoid" id="W0RG97"/>
<evidence type="ECO:0000313" key="2">
    <source>
        <dbReference type="Proteomes" id="UP000019151"/>
    </source>
</evidence>
<dbReference type="OrthoDB" id="62581at2"/>
<sequence length="342" mass="37187">MTRPFSIMRLDPSELAAEPAPPEWPAPDVDDIARQAPDASLVVRAGAALRARCSLWWTDAPPYEAHRVGAIGHFGAADAEAARLLLDAACDALAARGCTLAVGPMDGNTWRRYRLVTERGDEPPFFLEPTNPDAWPAWFEAAGFAPLAQYTSALATDLTRPDPRAEAAAERLTASGVTVRPVDLARFDDELRAIYSVAAVSFRANLLYTPIAEREFAAQYQAVRRLVRPELALLAEHEERAVGFAFSIPDALEVARGEPPRTVIVKTVAVLPERERYGGLGGWMVHRTHRTAAALGFTRAIHALMHETNAASQSVSARTGATMRRYTLFARALASARAGVPR</sequence>
<dbReference type="InterPro" id="IPR016181">
    <property type="entry name" value="Acyl_CoA_acyltransferase"/>
</dbReference>
<evidence type="ECO:0000313" key="1">
    <source>
        <dbReference type="EMBL" id="AHG89350.1"/>
    </source>
</evidence>
<dbReference type="InterPro" id="IPR039968">
    <property type="entry name" value="BcerS-like"/>
</dbReference>
<dbReference type="SUPFAM" id="SSF55729">
    <property type="entry name" value="Acyl-CoA N-acyltransferases (Nat)"/>
    <property type="match status" value="1"/>
</dbReference>
<dbReference type="EMBL" id="CP007128">
    <property type="protein sequence ID" value="AHG89350.1"/>
    <property type="molecule type" value="Genomic_DNA"/>
</dbReference>
<organism evidence="1 2">
    <name type="scientific">Gemmatirosa kalamazoonensis</name>
    <dbReference type="NCBI Taxonomy" id="861299"/>
    <lineage>
        <taxon>Bacteria</taxon>
        <taxon>Pseudomonadati</taxon>
        <taxon>Gemmatimonadota</taxon>
        <taxon>Gemmatimonadia</taxon>
        <taxon>Gemmatimonadales</taxon>
        <taxon>Gemmatimonadaceae</taxon>
        <taxon>Gemmatirosa</taxon>
    </lineage>
</organism>
<dbReference type="Gene3D" id="3.40.630.30">
    <property type="match status" value="1"/>
</dbReference>
<dbReference type="eggNOG" id="COG3153">
    <property type="taxonomic scope" value="Bacteria"/>
</dbReference>
<reference evidence="1 2" key="1">
    <citation type="journal article" date="2014" name="Genome Announc.">
        <title>Genome Sequence and Methylome of Soil Bacterium Gemmatirosa kalamazoonensis KBS708T, a Member of the Rarely Cultivated Gemmatimonadetes Phylum.</title>
        <authorList>
            <person name="Debruyn J.M."/>
            <person name="Radosevich M."/>
            <person name="Wommack K.E."/>
            <person name="Polson S.W."/>
            <person name="Hauser L.J."/>
            <person name="Fawaz M.N."/>
            <person name="Korlach J."/>
            <person name="Tsai Y.C."/>
        </authorList>
    </citation>
    <scope>NUCLEOTIDE SEQUENCE [LARGE SCALE GENOMIC DNA]</scope>
    <source>
        <strain evidence="1 2">KBS708</strain>
    </source>
</reference>
<dbReference type="RefSeq" id="WP_025410853.1">
    <property type="nucleotide sequence ID" value="NZ_CP007128.1"/>
</dbReference>
<gene>
    <name evidence="1" type="ORF">J421_1813</name>
</gene>
<name>W0RG97_9BACT</name>
<evidence type="ECO:0008006" key="3">
    <source>
        <dbReference type="Google" id="ProtNLM"/>
    </source>
</evidence>
<dbReference type="AlphaFoldDB" id="W0RG97"/>
<proteinExistence type="predicted"/>
<dbReference type="HOGENOM" id="CLU_789143_0_0_0"/>